<evidence type="ECO:0000313" key="4">
    <source>
        <dbReference type="EMBL" id="VEL20565.1"/>
    </source>
</evidence>
<feature type="disulfide bond" evidence="2">
    <location>
        <begin position="63"/>
        <end position="73"/>
    </location>
</feature>
<proteinExistence type="predicted"/>
<keyword evidence="1 2" id="KW-1015">Disulfide bond</keyword>
<dbReference type="PROSITE" id="PS50287">
    <property type="entry name" value="SRCR_2"/>
    <property type="match status" value="1"/>
</dbReference>
<dbReference type="OrthoDB" id="547291at2759"/>
<dbReference type="GO" id="GO:0016020">
    <property type="term" value="C:membrane"/>
    <property type="evidence" value="ECO:0007669"/>
    <property type="project" value="InterPro"/>
</dbReference>
<comment type="caution">
    <text evidence="2">Lacks conserved residue(s) required for the propagation of feature annotation.</text>
</comment>
<dbReference type="Proteomes" id="UP000784294">
    <property type="component" value="Unassembled WGS sequence"/>
</dbReference>
<dbReference type="InterPro" id="IPR001190">
    <property type="entry name" value="SRCR"/>
</dbReference>
<feature type="domain" description="SRCR" evidence="3">
    <location>
        <begin position="1"/>
        <end position="95"/>
    </location>
</feature>
<dbReference type="Pfam" id="PF00530">
    <property type="entry name" value="SRCR"/>
    <property type="match status" value="1"/>
</dbReference>
<name>A0A3S4ZV22_9PLAT</name>
<evidence type="ECO:0000259" key="3">
    <source>
        <dbReference type="PROSITE" id="PS50287"/>
    </source>
</evidence>
<dbReference type="EMBL" id="CAAALY010047057">
    <property type="protein sequence ID" value="VEL20565.1"/>
    <property type="molecule type" value="Genomic_DNA"/>
</dbReference>
<keyword evidence="5" id="KW-1185">Reference proteome</keyword>
<evidence type="ECO:0000313" key="5">
    <source>
        <dbReference type="Proteomes" id="UP000784294"/>
    </source>
</evidence>
<dbReference type="SUPFAM" id="SSF56487">
    <property type="entry name" value="SRCR-like"/>
    <property type="match status" value="1"/>
</dbReference>
<dbReference type="Gene3D" id="3.10.250.10">
    <property type="entry name" value="SRCR-like domain"/>
    <property type="match status" value="1"/>
</dbReference>
<organism evidence="4 5">
    <name type="scientific">Protopolystoma xenopodis</name>
    <dbReference type="NCBI Taxonomy" id="117903"/>
    <lineage>
        <taxon>Eukaryota</taxon>
        <taxon>Metazoa</taxon>
        <taxon>Spiralia</taxon>
        <taxon>Lophotrochozoa</taxon>
        <taxon>Platyhelminthes</taxon>
        <taxon>Monogenea</taxon>
        <taxon>Polyopisthocotylea</taxon>
        <taxon>Polystomatidea</taxon>
        <taxon>Polystomatidae</taxon>
        <taxon>Protopolystoma</taxon>
    </lineage>
</organism>
<gene>
    <name evidence="4" type="ORF">PXEA_LOCUS14005</name>
</gene>
<reference evidence="4" key="1">
    <citation type="submission" date="2018-11" db="EMBL/GenBank/DDBJ databases">
        <authorList>
            <consortium name="Pathogen Informatics"/>
        </authorList>
    </citation>
    <scope>NUCLEOTIDE SEQUENCE</scope>
</reference>
<dbReference type="AlphaFoldDB" id="A0A3S4ZV22"/>
<evidence type="ECO:0000256" key="2">
    <source>
        <dbReference type="PROSITE-ProRule" id="PRU00196"/>
    </source>
</evidence>
<dbReference type="InterPro" id="IPR036772">
    <property type="entry name" value="SRCR-like_dom_sf"/>
</dbReference>
<sequence>MYELQVRLSGAWSYAAFIKPTPQLATVLCKILGFSTWGGQYAYYDVKYSPNERISYWVGDYDCLGTETSLDNCRSAQTYYADNVGRFFLFCKNSK</sequence>
<comment type="caution">
    <text evidence="4">The sequence shown here is derived from an EMBL/GenBank/DDBJ whole genome shotgun (WGS) entry which is preliminary data.</text>
</comment>
<protein>
    <recommendedName>
        <fullName evidence="3">SRCR domain-containing protein</fullName>
    </recommendedName>
</protein>
<evidence type="ECO:0000256" key="1">
    <source>
        <dbReference type="ARBA" id="ARBA00023157"/>
    </source>
</evidence>
<accession>A0A3S4ZV22</accession>